<protein>
    <submittedName>
        <fullName evidence="3">Uncharacterized protein</fullName>
    </submittedName>
</protein>
<sequence length="224" mass="25086">MKLRKNFKSTLKTPAFIKKTGLIVMASGLLFACNDGNKKADDAEIEIEQTMEVEEDTMSNYAYERNAVADYLTYVDGDDEYEEMQEEIDPETALQKFAAAVSERSRDFGMQADQKLEVIGDSLSKPVDNMDAQLQTAIASLEKLQENAYDELSEEVDELKAELQEIDMQADDAKEKLRNFFHNAADVMEEMDAPTSEEGTMSANPGAVDEADYSQEPDTVEVDQ</sequence>
<dbReference type="EMBL" id="LKTS01000016">
    <property type="protein sequence ID" value="PKD19230.1"/>
    <property type="molecule type" value="Genomic_DNA"/>
</dbReference>
<dbReference type="STRING" id="447422.SAMN05660903_03419"/>
<dbReference type="PROSITE" id="PS51257">
    <property type="entry name" value="PROKAR_LIPOPROTEIN"/>
    <property type="match status" value="1"/>
</dbReference>
<evidence type="ECO:0000256" key="1">
    <source>
        <dbReference type="SAM" id="Coils"/>
    </source>
</evidence>
<accession>A0A2N0TWW2</accession>
<gene>
    <name evidence="3" type="ORF">APR41_16710</name>
</gene>
<comment type="caution">
    <text evidence="3">The sequence shown here is derived from an EMBL/GenBank/DDBJ whole genome shotgun (WGS) entry which is preliminary data.</text>
</comment>
<feature type="region of interest" description="Disordered" evidence="2">
    <location>
        <begin position="189"/>
        <end position="224"/>
    </location>
</feature>
<feature type="compositionally biased region" description="Acidic residues" evidence="2">
    <location>
        <begin position="209"/>
        <end position="224"/>
    </location>
</feature>
<dbReference type="AlphaFoldDB" id="A0A2N0TWW2"/>
<feature type="coiled-coil region" evidence="1">
    <location>
        <begin position="127"/>
        <end position="176"/>
    </location>
</feature>
<proteinExistence type="predicted"/>
<name>A0A2N0TWW2_9FLAO</name>
<keyword evidence="1" id="KW-0175">Coiled coil</keyword>
<evidence type="ECO:0000313" key="3">
    <source>
        <dbReference type="EMBL" id="PKD19230.1"/>
    </source>
</evidence>
<keyword evidence="4" id="KW-1185">Reference proteome</keyword>
<dbReference type="OrthoDB" id="1431244at2"/>
<dbReference type="Proteomes" id="UP000232673">
    <property type="component" value="Unassembled WGS sequence"/>
</dbReference>
<evidence type="ECO:0000256" key="2">
    <source>
        <dbReference type="SAM" id="MobiDB-lite"/>
    </source>
</evidence>
<dbReference type="RefSeq" id="WP_079714397.1">
    <property type="nucleotide sequence ID" value="NZ_FUZC01000019.1"/>
</dbReference>
<reference evidence="3 4" key="1">
    <citation type="submission" date="2015-10" db="EMBL/GenBank/DDBJ databases">
        <title>Draft genome sequence of Salegentibacter salinarum KCTC 12975.</title>
        <authorList>
            <person name="Lin W."/>
            <person name="Zheng Q."/>
        </authorList>
    </citation>
    <scope>NUCLEOTIDE SEQUENCE [LARGE SCALE GENOMIC DNA]</scope>
    <source>
        <strain evidence="3 4">KCTC 12975</strain>
    </source>
</reference>
<evidence type="ECO:0000313" key="4">
    <source>
        <dbReference type="Proteomes" id="UP000232673"/>
    </source>
</evidence>
<organism evidence="3 4">
    <name type="scientific">Salegentibacter salinarum</name>
    <dbReference type="NCBI Taxonomy" id="447422"/>
    <lineage>
        <taxon>Bacteria</taxon>
        <taxon>Pseudomonadati</taxon>
        <taxon>Bacteroidota</taxon>
        <taxon>Flavobacteriia</taxon>
        <taxon>Flavobacteriales</taxon>
        <taxon>Flavobacteriaceae</taxon>
        <taxon>Salegentibacter</taxon>
    </lineage>
</organism>